<protein>
    <submittedName>
        <fullName evidence="1">Uncharacterized protein</fullName>
    </submittedName>
</protein>
<organism evidence="1">
    <name type="scientific">hydrothermal vent metagenome</name>
    <dbReference type="NCBI Taxonomy" id="652676"/>
    <lineage>
        <taxon>unclassified sequences</taxon>
        <taxon>metagenomes</taxon>
        <taxon>ecological metagenomes</taxon>
    </lineage>
</organism>
<dbReference type="AlphaFoldDB" id="A0A161KFI9"/>
<gene>
    <name evidence="1" type="ORF">MGWOODY_Smn2637</name>
</gene>
<proteinExistence type="predicted"/>
<reference evidence="1" key="1">
    <citation type="submission" date="2015-10" db="EMBL/GenBank/DDBJ databases">
        <authorList>
            <person name="Gilbert D.G."/>
        </authorList>
    </citation>
    <scope>NUCLEOTIDE SEQUENCE</scope>
</reference>
<evidence type="ECO:0000313" key="1">
    <source>
        <dbReference type="EMBL" id="CUS45472.1"/>
    </source>
</evidence>
<sequence length="37" mass="4060">MDSASAPIRLKVAMARMHVSRSISATVAPLDIESYRK</sequence>
<dbReference type="EMBL" id="CZQE01000267">
    <property type="protein sequence ID" value="CUS45472.1"/>
    <property type="molecule type" value="Genomic_DNA"/>
</dbReference>
<accession>A0A161KFI9</accession>
<name>A0A161KFI9_9ZZZZ</name>